<dbReference type="SUPFAM" id="SSF54593">
    <property type="entry name" value="Glyoxalase/Bleomycin resistance protein/Dihydroxybiphenyl dioxygenase"/>
    <property type="match status" value="1"/>
</dbReference>
<sequence>MQEAIEGLVQEFEDRKLTRRQLVAAIAGLAAGGATKASGQTAAIAQARTLNHVSLAVTNVEQSAEWYGRLLDLEVVSRPGNGGINLGLRDGFLGLYQLSNPGSVNHFCLGVDNYDPEQIAERLETAGIQASINTNPNSRTSGGDQLYFRDPDGTSVQLSANGFMG</sequence>
<dbReference type="EMBL" id="UINC01110539">
    <property type="protein sequence ID" value="SVC78111.1"/>
    <property type="molecule type" value="Genomic_DNA"/>
</dbReference>
<gene>
    <name evidence="3" type="ORF">METZ01_LOCUS330965</name>
</gene>
<dbReference type="PROSITE" id="PS51318">
    <property type="entry name" value="TAT"/>
    <property type="match status" value="1"/>
</dbReference>
<dbReference type="AlphaFoldDB" id="A0A382Q1I4"/>
<dbReference type="InterPro" id="IPR004360">
    <property type="entry name" value="Glyas_Fos-R_dOase_dom"/>
</dbReference>
<dbReference type="InterPro" id="IPR029068">
    <property type="entry name" value="Glyas_Bleomycin-R_OHBP_Dase"/>
</dbReference>
<dbReference type="InterPro" id="IPR006311">
    <property type="entry name" value="TAT_signal"/>
</dbReference>
<dbReference type="Gene3D" id="3.10.180.10">
    <property type="entry name" value="2,3-Dihydroxybiphenyl 1,2-Dioxygenase, domain 1"/>
    <property type="match status" value="1"/>
</dbReference>
<evidence type="ECO:0000259" key="2">
    <source>
        <dbReference type="PROSITE" id="PS51819"/>
    </source>
</evidence>
<feature type="region of interest" description="Disordered" evidence="1">
    <location>
        <begin position="130"/>
        <end position="154"/>
    </location>
</feature>
<dbReference type="PROSITE" id="PS51819">
    <property type="entry name" value="VOC"/>
    <property type="match status" value="1"/>
</dbReference>
<proteinExistence type="predicted"/>
<reference evidence="3" key="1">
    <citation type="submission" date="2018-05" db="EMBL/GenBank/DDBJ databases">
        <authorList>
            <person name="Lanie J.A."/>
            <person name="Ng W.-L."/>
            <person name="Kazmierczak K.M."/>
            <person name="Andrzejewski T.M."/>
            <person name="Davidsen T.M."/>
            <person name="Wayne K.J."/>
            <person name="Tettelin H."/>
            <person name="Glass J.I."/>
            <person name="Rusch D."/>
            <person name="Podicherti R."/>
            <person name="Tsui H.-C.T."/>
            <person name="Winkler M.E."/>
        </authorList>
    </citation>
    <scope>NUCLEOTIDE SEQUENCE</scope>
</reference>
<feature type="compositionally biased region" description="Polar residues" evidence="1">
    <location>
        <begin position="130"/>
        <end position="143"/>
    </location>
</feature>
<accession>A0A382Q1I4</accession>
<dbReference type="InterPro" id="IPR037523">
    <property type="entry name" value="VOC_core"/>
</dbReference>
<organism evidence="3">
    <name type="scientific">marine metagenome</name>
    <dbReference type="NCBI Taxonomy" id="408172"/>
    <lineage>
        <taxon>unclassified sequences</taxon>
        <taxon>metagenomes</taxon>
        <taxon>ecological metagenomes</taxon>
    </lineage>
</organism>
<protein>
    <recommendedName>
        <fullName evidence="2">VOC domain-containing protein</fullName>
    </recommendedName>
</protein>
<evidence type="ECO:0000313" key="3">
    <source>
        <dbReference type="EMBL" id="SVC78111.1"/>
    </source>
</evidence>
<name>A0A382Q1I4_9ZZZZ</name>
<dbReference type="Pfam" id="PF00903">
    <property type="entry name" value="Glyoxalase"/>
    <property type="match status" value="1"/>
</dbReference>
<evidence type="ECO:0000256" key="1">
    <source>
        <dbReference type="SAM" id="MobiDB-lite"/>
    </source>
</evidence>
<feature type="domain" description="VOC" evidence="2">
    <location>
        <begin position="49"/>
        <end position="161"/>
    </location>
</feature>